<sequence length="61" mass="6511">MVLSPADKTNIKAAWEKVGAHAGDYGAEALESYLLGETCKDDVQVGDEDEGLLVQVDSRDS</sequence>
<reference evidence="2" key="1">
    <citation type="journal article" date="2013" name="Science">
        <title>Comparative analysis of bat genomes provides insight into the evolution of flight and immunity.</title>
        <authorList>
            <person name="Zhang G."/>
            <person name="Cowled C."/>
            <person name="Shi Z."/>
            <person name="Huang Z."/>
            <person name="Bishop-Lilly K.A."/>
            <person name="Fang X."/>
            <person name="Wynne J.W."/>
            <person name="Xiong Z."/>
            <person name="Baker M.L."/>
            <person name="Zhao W."/>
            <person name="Tachedjian M."/>
            <person name="Zhu Y."/>
            <person name="Zhou P."/>
            <person name="Jiang X."/>
            <person name="Ng J."/>
            <person name="Yang L."/>
            <person name="Wu L."/>
            <person name="Xiao J."/>
            <person name="Feng Y."/>
            <person name="Chen Y."/>
            <person name="Sun X."/>
            <person name="Zhang Y."/>
            <person name="Marsh G.A."/>
            <person name="Crameri G."/>
            <person name="Broder C.C."/>
            <person name="Frey K.G."/>
            <person name="Wang L.F."/>
            <person name="Wang J."/>
        </authorList>
    </citation>
    <scope>NUCLEOTIDE SEQUENCE [LARGE SCALE GENOMIC DNA]</scope>
</reference>
<dbReference type="SUPFAM" id="SSF46458">
    <property type="entry name" value="Globin-like"/>
    <property type="match status" value="1"/>
</dbReference>
<keyword evidence="2" id="KW-1185">Reference proteome</keyword>
<gene>
    <name evidence="1" type="ORF">MDA_GLEAN10007590</name>
</gene>
<protein>
    <submittedName>
        <fullName evidence="1">Hemoglobin subunit alpha-1</fullName>
    </submittedName>
</protein>
<dbReference type="InterPro" id="IPR009050">
    <property type="entry name" value="Globin-like_sf"/>
</dbReference>
<name>L5LPM0_MYODS</name>
<dbReference type="Proteomes" id="UP000010556">
    <property type="component" value="Unassembled WGS sequence"/>
</dbReference>
<accession>L5LPM0</accession>
<proteinExistence type="predicted"/>
<evidence type="ECO:0000313" key="1">
    <source>
        <dbReference type="EMBL" id="ELK28404.1"/>
    </source>
</evidence>
<dbReference type="AlphaFoldDB" id="L5LPM0"/>
<organism evidence="1 2">
    <name type="scientific">Myotis davidii</name>
    <name type="common">David's myotis</name>
    <dbReference type="NCBI Taxonomy" id="225400"/>
    <lineage>
        <taxon>Eukaryota</taxon>
        <taxon>Metazoa</taxon>
        <taxon>Chordata</taxon>
        <taxon>Craniata</taxon>
        <taxon>Vertebrata</taxon>
        <taxon>Euteleostomi</taxon>
        <taxon>Mammalia</taxon>
        <taxon>Eutheria</taxon>
        <taxon>Laurasiatheria</taxon>
        <taxon>Chiroptera</taxon>
        <taxon>Yangochiroptera</taxon>
        <taxon>Vespertilionidae</taxon>
        <taxon>Myotis</taxon>
    </lineage>
</organism>
<evidence type="ECO:0000313" key="2">
    <source>
        <dbReference type="Proteomes" id="UP000010556"/>
    </source>
</evidence>
<dbReference type="EMBL" id="KB109242">
    <property type="protein sequence ID" value="ELK28404.1"/>
    <property type="molecule type" value="Genomic_DNA"/>
</dbReference>